<evidence type="ECO:0000256" key="8">
    <source>
        <dbReference type="ARBA" id="ARBA00031559"/>
    </source>
</evidence>
<evidence type="ECO:0000313" key="11">
    <source>
        <dbReference type="Proteomes" id="UP000275256"/>
    </source>
</evidence>
<comment type="caution">
    <text evidence="10">The sequence shown here is derived from an EMBL/GenBank/DDBJ whole genome shotgun (WGS) entry which is preliminary data.</text>
</comment>
<dbReference type="PANTHER" id="PTHR23402">
    <property type="entry name" value="PROTEASE FAMILY C15 PYROGLUTAMYL-PEPTIDASE I-RELATED"/>
    <property type="match status" value="1"/>
</dbReference>
<dbReference type="PIRSF" id="PIRSF015592">
    <property type="entry name" value="Prld-crbxl_pptds"/>
    <property type="match status" value="1"/>
</dbReference>
<dbReference type="PRINTS" id="PR00706">
    <property type="entry name" value="PYROGLUPTASE"/>
</dbReference>
<evidence type="ECO:0000256" key="5">
    <source>
        <dbReference type="ARBA" id="ARBA00022801"/>
    </source>
</evidence>
<dbReference type="OrthoDB" id="9779738at2"/>
<dbReference type="SUPFAM" id="SSF53182">
    <property type="entry name" value="Pyrrolidone carboxyl peptidase (pyroglutamate aminopeptidase)"/>
    <property type="match status" value="1"/>
</dbReference>
<feature type="region of interest" description="Disordered" evidence="9">
    <location>
        <begin position="77"/>
        <end position="109"/>
    </location>
</feature>
<keyword evidence="5" id="KW-0378">Hydrolase</keyword>
<dbReference type="Pfam" id="PF01470">
    <property type="entry name" value="Peptidase_C15"/>
    <property type="match status" value="1"/>
</dbReference>
<evidence type="ECO:0000256" key="7">
    <source>
        <dbReference type="ARBA" id="ARBA00030836"/>
    </source>
</evidence>
<dbReference type="EMBL" id="REFW01000004">
    <property type="protein sequence ID" value="RMB58260.1"/>
    <property type="molecule type" value="Genomic_DNA"/>
</dbReference>
<dbReference type="Proteomes" id="UP000275256">
    <property type="component" value="Unassembled WGS sequence"/>
</dbReference>
<dbReference type="GO" id="GO:0016920">
    <property type="term" value="F:pyroglutamyl-peptidase activity"/>
    <property type="evidence" value="ECO:0007669"/>
    <property type="project" value="InterPro"/>
</dbReference>
<evidence type="ECO:0000256" key="9">
    <source>
        <dbReference type="SAM" id="MobiDB-lite"/>
    </source>
</evidence>
<dbReference type="RefSeq" id="WP_121902298.1">
    <property type="nucleotide sequence ID" value="NZ_REFW01000004.1"/>
</dbReference>
<proteinExistence type="inferred from homology"/>
<reference evidence="10 11" key="1">
    <citation type="submission" date="2018-10" db="EMBL/GenBank/DDBJ databases">
        <title>Tessaracoccus antarcticuss sp. nov., isolated from sediment.</title>
        <authorList>
            <person name="Zhou L.Y."/>
            <person name="Du Z.J."/>
        </authorList>
    </citation>
    <scope>NUCLEOTIDE SEQUENCE [LARGE SCALE GENOMIC DNA]</scope>
    <source>
        <strain evidence="10 11">JDX10</strain>
    </source>
</reference>
<dbReference type="CDD" id="cd00501">
    <property type="entry name" value="Peptidase_C15"/>
    <property type="match status" value="1"/>
</dbReference>
<sequence length="208" mass="21064">MRVLVTGFEPFGGDALNASGAVVERLATSWHGDGVVLCTAILPVEFDGAPVALAAAIAAARPDAVIALGEAGGRTEVTPERWAGPTALGRIPDNAGRAPRGEPLDAEPGPLGSRLDVDAMVAAILSVGVASRASPDAGSFVCNATFRALLRDHAVAGGFIHVPAVRNDGVALVGAETDEVVGEQPTPSMGLDDLVRAVEAVIRLLAAH</sequence>
<keyword evidence="4" id="KW-0645">Protease</keyword>
<name>A0A3M0FZY8_9ACTN</name>
<evidence type="ECO:0000256" key="2">
    <source>
        <dbReference type="ARBA" id="ARBA00019191"/>
    </source>
</evidence>
<keyword evidence="6" id="KW-0788">Thiol protease</keyword>
<dbReference type="InterPro" id="IPR000816">
    <property type="entry name" value="Peptidase_C15"/>
</dbReference>
<evidence type="ECO:0000256" key="1">
    <source>
        <dbReference type="ARBA" id="ARBA00006641"/>
    </source>
</evidence>
<dbReference type="GO" id="GO:0006508">
    <property type="term" value="P:proteolysis"/>
    <property type="evidence" value="ECO:0007669"/>
    <property type="project" value="UniProtKB-KW"/>
</dbReference>
<organism evidence="10 11">
    <name type="scientific">Tessaracoccus antarcticus</name>
    <dbReference type="NCBI Taxonomy" id="2479848"/>
    <lineage>
        <taxon>Bacteria</taxon>
        <taxon>Bacillati</taxon>
        <taxon>Actinomycetota</taxon>
        <taxon>Actinomycetes</taxon>
        <taxon>Propionibacteriales</taxon>
        <taxon>Propionibacteriaceae</taxon>
        <taxon>Tessaracoccus</taxon>
    </lineage>
</organism>
<evidence type="ECO:0000313" key="10">
    <source>
        <dbReference type="EMBL" id="RMB58260.1"/>
    </source>
</evidence>
<evidence type="ECO:0000256" key="6">
    <source>
        <dbReference type="ARBA" id="ARBA00022807"/>
    </source>
</evidence>
<evidence type="ECO:0000256" key="4">
    <source>
        <dbReference type="ARBA" id="ARBA00022670"/>
    </source>
</evidence>
<accession>A0A3M0FZY8</accession>
<comment type="similarity">
    <text evidence="1">Belongs to the peptidase C15 family.</text>
</comment>
<dbReference type="PANTHER" id="PTHR23402:SF1">
    <property type="entry name" value="PYROGLUTAMYL-PEPTIDASE I"/>
    <property type="match status" value="1"/>
</dbReference>
<keyword evidence="11" id="KW-1185">Reference proteome</keyword>
<dbReference type="Gene3D" id="3.40.630.20">
    <property type="entry name" value="Peptidase C15, pyroglutamyl peptidase I-like"/>
    <property type="match status" value="1"/>
</dbReference>
<gene>
    <name evidence="10" type="ORF">EAX62_13750</name>
</gene>
<protein>
    <recommendedName>
        <fullName evidence="2">Pyrrolidone-carboxylate peptidase</fullName>
    </recommendedName>
    <alternativeName>
        <fullName evidence="7">5-oxoprolyl-peptidase</fullName>
    </alternativeName>
    <alternativeName>
        <fullName evidence="8">Pyroglutamyl-peptidase I</fullName>
    </alternativeName>
</protein>
<dbReference type="AlphaFoldDB" id="A0A3M0FZY8"/>
<dbReference type="InterPro" id="IPR036440">
    <property type="entry name" value="Peptidase_C15-like_sf"/>
</dbReference>
<keyword evidence="3" id="KW-0963">Cytoplasm</keyword>
<dbReference type="GO" id="GO:0005829">
    <property type="term" value="C:cytosol"/>
    <property type="evidence" value="ECO:0007669"/>
    <property type="project" value="InterPro"/>
</dbReference>
<dbReference type="InterPro" id="IPR016125">
    <property type="entry name" value="Peptidase_C15-like"/>
</dbReference>
<evidence type="ECO:0000256" key="3">
    <source>
        <dbReference type="ARBA" id="ARBA00022490"/>
    </source>
</evidence>